<dbReference type="InterPro" id="IPR014166">
    <property type="entry name" value="Tol-Pal_acyl-CoA_thioesterase"/>
</dbReference>
<dbReference type="RefSeq" id="WP_265895656.1">
    <property type="nucleotide sequence ID" value="NZ_JAPIVE010000001.1"/>
</dbReference>
<dbReference type="PROSITE" id="PS01328">
    <property type="entry name" value="4HBCOA_THIOESTERASE"/>
    <property type="match status" value="1"/>
</dbReference>
<keyword evidence="2" id="KW-0378">Hydrolase</keyword>
<dbReference type="InterPro" id="IPR029069">
    <property type="entry name" value="HotDog_dom_sf"/>
</dbReference>
<dbReference type="Gene3D" id="3.10.129.10">
    <property type="entry name" value="Hotdog Thioesterase"/>
    <property type="match status" value="1"/>
</dbReference>
<dbReference type="FunFam" id="3.10.129.10:FF:000004">
    <property type="entry name" value="Tol-pal system-associated acyl-CoA thioesterase"/>
    <property type="match status" value="1"/>
</dbReference>
<organism evidence="3 4">
    <name type="scientific">Larsenimonas rhizosphaerae</name>
    <dbReference type="NCBI Taxonomy" id="2944682"/>
    <lineage>
        <taxon>Bacteria</taxon>
        <taxon>Pseudomonadati</taxon>
        <taxon>Pseudomonadota</taxon>
        <taxon>Gammaproteobacteria</taxon>
        <taxon>Oceanospirillales</taxon>
        <taxon>Halomonadaceae</taxon>
        <taxon>Larsenimonas</taxon>
    </lineage>
</organism>
<dbReference type="NCBIfam" id="TIGR02799">
    <property type="entry name" value="thio_ybgC"/>
    <property type="match status" value="1"/>
</dbReference>
<evidence type="ECO:0000256" key="1">
    <source>
        <dbReference type="ARBA" id="ARBA00005953"/>
    </source>
</evidence>
<dbReference type="NCBIfam" id="TIGR00051">
    <property type="entry name" value="YbgC/FadM family acyl-CoA thioesterase"/>
    <property type="match status" value="1"/>
</dbReference>
<dbReference type="EMBL" id="JAPIVE010000001">
    <property type="protein sequence ID" value="MCX2523375.1"/>
    <property type="molecule type" value="Genomic_DNA"/>
</dbReference>
<dbReference type="PANTHER" id="PTHR31793:SF37">
    <property type="entry name" value="ACYL-COA THIOESTER HYDROLASE YBGC"/>
    <property type="match status" value="1"/>
</dbReference>
<keyword evidence="4" id="KW-1185">Reference proteome</keyword>
<dbReference type="Proteomes" id="UP001165678">
    <property type="component" value="Unassembled WGS sequence"/>
</dbReference>
<dbReference type="PANTHER" id="PTHR31793">
    <property type="entry name" value="4-HYDROXYBENZOYL-COA THIOESTERASE FAMILY MEMBER"/>
    <property type="match status" value="1"/>
</dbReference>
<dbReference type="AlphaFoldDB" id="A0AA41ZF30"/>
<reference evidence="3" key="1">
    <citation type="submission" date="2022-11" db="EMBL/GenBank/DDBJ databases">
        <title>Larsenimonas rhizosphaerae sp. nov., isolated from a tidal mudflat.</title>
        <authorList>
            <person name="Lee S.D."/>
            <person name="Kim I.S."/>
        </authorList>
    </citation>
    <scope>NUCLEOTIDE SEQUENCE</scope>
    <source>
        <strain evidence="3">GH2-1</strain>
    </source>
</reference>
<evidence type="ECO:0000313" key="3">
    <source>
        <dbReference type="EMBL" id="MCX2523375.1"/>
    </source>
</evidence>
<dbReference type="InterPro" id="IPR050563">
    <property type="entry name" value="4-hydroxybenzoyl-CoA_TE"/>
</dbReference>
<dbReference type="SUPFAM" id="SSF54637">
    <property type="entry name" value="Thioesterase/thiol ester dehydrase-isomerase"/>
    <property type="match status" value="1"/>
</dbReference>
<accession>A0AA41ZF30</accession>
<name>A0AA41ZF30_9GAMM</name>
<dbReference type="GO" id="GO:0047617">
    <property type="term" value="F:fatty acyl-CoA hydrolase activity"/>
    <property type="evidence" value="ECO:0007669"/>
    <property type="project" value="TreeGrafter"/>
</dbReference>
<dbReference type="Pfam" id="PF13279">
    <property type="entry name" value="4HBT_2"/>
    <property type="match status" value="1"/>
</dbReference>
<sequence>MSHTFSLRVYIEDTDAGGIVYHARYLNFLERGRTEWLRTLGFEQQSLMGSQVQLVVRSLSCRFIRPARLDDALEVTTTVKGLSACAVTFDQQIDRKGEHLFSAEVDIACIDTERLRPTRWPGVLETALKNDLLTQP</sequence>
<evidence type="ECO:0000256" key="2">
    <source>
        <dbReference type="ARBA" id="ARBA00022801"/>
    </source>
</evidence>
<dbReference type="InterPro" id="IPR008272">
    <property type="entry name" value="HB-CoA_thioesterase_AS"/>
</dbReference>
<comment type="similarity">
    <text evidence="1">Belongs to the 4-hydroxybenzoyl-CoA thioesterase family.</text>
</comment>
<dbReference type="CDD" id="cd00586">
    <property type="entry name" value="4HBT"/>
    <property type="match status" value="1"/>
</dbReference>
<protein>
    <submittedName>
        <fullName evidence="3">Tol-pal system-associated acyl-CoA thioesterase</fullName>
    </submittedName>
</protein>
<comment type="caution">
    <text evidence="3">The sequence shown here is derived from an EMBL/GenBank/DDBJ whole genome shotgun (WGS) entry which is preliminary data.</text>
</comment>
<evidence type="ECO:0000313" key="4">
    <source>
        <dbReference type="Proteomes" id="UP001165678"/>
    </source>
</evidence>
<dbReference type="InterPro" id="IPR006684">
    <property type="entry name" value="YbgC/YbaW"/>
</dbReference>
<gene>
    <name evidence="3" type="primary">ybgC</name>
    <name evidence="3" type="ORF">OQ287_03910</name>
</gene>
<dbReference type="PIRSF" id="PIRSF003230">
    <property type="entry name" value="YbgC"/>
    <property type="match status" value="1"/>
</dbReference>
<proteinExistence type="inferred from homology"/>